<name>A0A8J5RXR0_ZIZPA</name>
<reference evidence="3" key="1">
    <citation type="journal article" date="2021" name="bioRxiv">
        <title>Whole Genome Assembly and Annotation of Northern Wild Rice, Zizania palustris L., Supports a Whole Genome Duplication in the Zizania Genus.</title>
        <authorList>
            <person name="Haas M."/>
            <person name="Kono T."/>
            <person name="Macchietto M."/>
            <person name="Millas R."/>
            <person name="McGilp L."/>
            <person name="Shao M."/>
            <person name="Duquette J."/>
            <person name="Hirsch C.N."/>
            <person name="Kimball J."/>
        </authorList>
    </citation>
    <scope>NUCLEOTIDE SEQUENCE</scope>
    <source>
        <tissue evidence="3">Fresh leaf tissue</tissue>
    </source>
</reference>
<evidence type="ECO:0000313" key="4">
    <source>
        <dbReference type="Proteomes" id="UP000729402"/>
    </source>
</evidence>
<evidence type="ECO:0000313" key="3">
    <source>
        <dbReference type="EMBL" id="KAG8047994.1"/>
    </source>
</evidence>
<accession>A0A8J5RXR0</accession>
<reference evidence="3" key="2">
    <citation type="submission" date="2021-02" db="EMBL/GenBank/DDBJ databases">
        <authorList>
            <person name="Kimball J.A."/>
            <person name="Haas M.W."/>
            <person name="Macchietto M."/>
            <person name="Kono T."/>
            <person name="Duquette J."/>
            <person name="Shao M."/>
        </authorList>
    </citation>
    <scope>NUCLEOTIDE SEQUENCE</scope>
    <source>
        <tissue evidence="3">Fresh leaf tissue</tissue>
    </source>
</reference>
<evidence type="ECO:0000256" key="1">
    <source>
        <dbReference type="SAM" id="Coils"/>
    </source>
</evidence>
<gene>
    <name evidence="3" type="ORF">GUJ93_ZPchr0008g11649</name>
</gene>
<organism evidence="3 4">
    <name type="scientific">Zizania palustris</name>
    <name type="common">Northern wild rice</name>
    <dbReference type="NCBI Taxonomy" id="103762"/>
    <lineage>
        <taxon>Eukaryota</taxon>
        <taxon>Viridiplantae</taxon>
        <taxon>Streptophyta</taxon>
        <taxon>Embryophyta</taxon>
        <taxon>Tracheophyta</taxon>
        <taxon>Spermatophyta</taxon>
        <taxon>Magnoliopsida</taxon>
        <taxon>Liliopsida</taxon>
        <taxon>Poales</taxon>
        <taxon>Poaceae</taxon>
        <taxon>BOP clade</taxon>
        <taxon>Oryzoideae</taxon>
        <taxon>Oryzeae</taxon>
        <taxon>Zizaniinae</taxon>
        <taxon>Zizania</taxon>
    </lineage>
</organism>
<feature type="region of interest" description="Disordered" evidence="2">
    <location>
        <begin position="110"/>
        <end position="152"/>
    </location>
</feature>
<sequence>MSFELARIRVYKGFLLEVDVLQRSSQTVARPNFGIKPFRDPIGVQSSIDGLSRKSKGVLIPKPKVNTSEGYYHFFTSGAYEAPMTLEKIVRASEKIMGIPTPAEKEWRKNLVGPKKRKAEVGTSASAKTPSKKVARKPRTEAPSSLIASVSDSSEDEGRILVNLIDRDESQADVSIGNATNVLEIPSSSGQVGTSTAQENLPCDGAPLTESGAEVAAELAPIPDEVTTAVSEEALTIEASVLNFDSDEDFGVAFDPPSSPMLTRRQDFGGSAPVEEVRPEDTVPRTSATPELIPEVTQMGPGKANREVGETDLVDIMSEAEGSELNSTIERAAYQQIVLARAAAVSNERGSLCLREENTALQWNLNISEGRVSHLDNMVSAERRARQGLEAANKKLEAEQIVLQAEIEKMRTWHAMAGAELVKLQEEKTKAAEEASNLLSQKSSLATEVARLSTMVDELTASKDALLEDKLKSEKVVAEVMNQLLGVLEYFGTTRTLRSNDNVSLLRWLKMIQGAAKTMKTAGIRYGEISRQVASLGVLRYYEDQGISITPDSRAAPITFDESRLLNPSADVAAAWQAFQASWRAEAPVQLHPKYVKTYYLTLKRRKKKLAWKLLLPKTLYGLRKKVLLKIKGRYLKSFEAGKESPNDFALVLNFNKNRKILELRRFRIKLCSIVNWLGLGKDFFEDSLGSEKTSRIDGVAAVLRSHPSSDLAYSSNVEGCVLRGFGIVNFVVFGHFRNDWGGLRAKPICGFLPPPCYLSLETGHLNGHISKTVFISKTCMHQSEVELEAKEELWVVEV</sequence>
<keyword evidence="4" id="KW-1185">Reference proteome</keyword>
<keyword evidence="1" id="KW-0175">Coiled coil</keyword>
<comment type="caution">
    <text evidence="3">The sequence shown here is derived from an EMBL/GenBank/DDBJ whole genome shotgun (WGS) entry which is preliminary data.</text>
</comment>
<dbReference type="EMBL" id="JAAALK010000290">
    <property type="protein sequence ID" value="KAG8047994.1"/>
    <property type="molecule type" value="Genomic_DNA"/>
</dbReference>
<dbReference type="AlphaFoldDB" id="A0A8J5RXR0"/>
<dbReference type="Proteomes" id="UP000729402">
    <property type="component" value="Unassembled WGS sequence"/>
</dbReference>
<feature type="compositionally biased region" description="Polar residues" evidence="2">
    <location>
        <begin position="142"/>
        <end position="152"/>
    </location>
</feature>
<evidence type="ECO:0000256" key="2">
    <source>
        <dbReference type="SAM" id="MobiDB-lite"/>
    </source>
</evidence>
<proteinExistence type="predicted"/>
<protein>
    <submittedName>
        <fullName evidence="3">Uncharacterized protein</fullName>
    </submittedName>
</protein>
<feature type="coiled-coil region" evidence="1">
    <location>
        <begin position="379"/>
        <end position="441"/>
    </location>
</feature>